<accession>A0A0A9DQD5</accession>
<evidence type="ECO:0000256" key="1">
    <source>
        <dbReference type="SAM" id="Phobius"/>
    </source>
</evidence>
<reference evidence="2" key="1">
    <citation type="submission" date="2014-09" db="EMBL/GenBank/DDBJ databases">
        <authorList>
            <person name="Magalhaes I.L.F."/>
            <person name="Oliveira U."/>
            <person name="Santos F.R."/>
            <person name="Vidigal T.H.D.A."/>
            <person name="Brescovit A.D."/>
            <person name="Santos A.J."/>
        </authorList>
    </citation>
    <scope>NUCLEOTIDE SEQUENCE</scope>
    <source>
        <tissue evidence="2">Shoot tissue taken approximately 20 cm above the soil surface</tissue>
    </source>
</reference>
<keyword evidence="1" id="KW-1133">Transmembrane helix</keyword>
<dbReference type="EMBL" id="GBRH01207894">
    <property type="protein sequence ID" value="JAD90001.1"/>
    <property type="molecule type" value="Transcribed_RNA"/>
</dbReference>
<keyword evidence="1" id="KW-0812">Transmembrane</keyword>
<proteinExistence type="predicted"/>
<dbReference type="AlphaFoldDB" id="A0A0A9DQD5"/>
<protein>
    <submittedName>
        <fullName evidence="2">Uncharacterized protein</fullName>
    </submittedName>
</protein>
<reference evidence="2" key="2">
    <citation type="journal article" date="2015" name="Data Brief">
        <title>Shoot transcriptome of the giant reed, Arundo donax.</title>
        <authorList>
            <person name="Barrero R.A."/>
            <person name="Guerrero F.D."/>
            <person name="Moolhuijzen P."/>
            <person name="Goolsby J.A."/>
            <person name="Tidwell J."/>
            <person name="Bellgard S.E."/>
            <person name="Bellgard M.I."/>
        </authorList>
    </citation>
    <scope>NUCLEOTIDE SEQUENCE</scope>
    <source>
        <tissue evidence="2">Shoot tissue taken approximately 20 cm above the soil surface</tissue>
    </source>
</reference>
<keyword evidence="1" id="KW-0472">Membrane</keyword>
<sequence length="50" mass="5460">MESTSGVTVARPRLYQILIAACIKLNTCLLSILQKCSYVIFVLALFAIGL</sequence>
<organism evidence="2">
    <name type="scientific">Arundo donax</name>
    <name type="common">Giant reed</name>
    <name type="synonym">Donax arundinaceus</name>
    <dbReference type="NCBI Taxonomy" id="35708"/>
    <lineage>
        <taxon>Eukaryota</taxon>
        <taxon>Viridiplantae</taxon>
        <taxon>Streptophyta</taxon>
        <taxon>Embryophyta</taxon>
        <taxon>Tracheophyta</taxon>
        <taxon>Spermatophyta</taxon>
        <taxon>Magnoliopsida</taxon>
        <taxon>Liliopsida</taxon>
        <taxon>Poales</taxon>
        <taxon>Poaceae</taxon>
        <taxon>PACMAD clade</taxon>
        <taxon>Arundinoideae</taxon>
        <taxon>Arundineae</taxon>
        <taxon>Arundo</taxon>
    </lineage>
</organism>
<evidence type="ECO:0000313" key="2">
    <source>
        <dbReference type="EMBL" id="JAD90001.1"/>
    </source>
</evidence>
<name>A0A0A9DQD5_ARUDO</name>
<feature type="transmembrane region" description="Helical" evidence="1">
    <location>
        <begin position="15"/>
        <end position="48"/>
    </location>
</feature>